<dbReference type="AlphaFoldDB" id="A0A6C0CG65"/>
<reference evidence="1" key="1">
    <citation type="journal article" date="2020" name="Nature">
        <title>Giant virus diversity and host interactions through global metagenomics.</title>
        <authorList>
            <person name="Schulz F."/>
            <person name="Roux S."/>
            <person name="Paez-Espino D."/>
            <person name="Jungbluth S."/>
            <person name="Walsh D.A."/>
            <person name="Denef V.J."/>
            <person name="McMahon K.D."/>
            <person name="Konstantinidis K.T."/>
            <person name="Eloe-Fadrosh E.A."/>
            <person name="Kyrpides N.C."/>
            <person name="Woyke T."/>
        </authorList>
    </citation>
    <scope>NUCLEOTIDE SEQUENCE</scope>
    <source>
        <strain evidence="1">GVMAG-M-3300020595-32</strain>
    </source>
</reference>
<sequence>MKVYRTTVQSKGSFKGWTSNLCSVTMGYKPDKDKYFFIKVWSQQSKEGQWLKPHFSKKQIDTIKQKVK</sequence>
<dbReference type="EMBL" id="MN739395">
    <property type="protein sequence ID" value="QHT02555.1"/>
    <property type="molecule type" value="Genomic_DNA"/>
</dbReference>
<protein>
    <submittedName>
        <fullName evidence="1">Uncharacterized protein</fullName>
    </submittedName>
</protein>
<accession>A0A6C0CG65</accession>
<proteinExistence type="predicted"/>
<evidence type="ECO:0000313" key="1">
    <source>
        <dbReference type="EMBL" id="QHT02555.1"/>
    </source>
</evidence>
<name>A0A6C0CG65_9ZZZZ</name>
<organism evidence="1">
    <name type="scientific">viral metagenome</name>
    <dbReference type="NCBI Taxonomy" id="1070528"/>
    <lineage>
        <taxon>unclassified sequences</taxon>
        <taxon>metagenomes</taxon>
        <taxon>organismal metagenomes</taxon>
    </lineage>
</organism>